<evidence type="ECO:0000313" key="4">
    <source>
        <dbReference type="Proteomes" id="UP000284375"/>
    </source>
</evidence>
<evidence type="ECO:0000256" key="1">
    <source>
        <dbReference type="SAM" id="MobiDB-lite"/>
    </source>
</evidence>
<name>A0A423VMV9_CYTCH</name>
<reference evidence="3 4" key="1">
    <citation type="submission" date="2015-09" db="EMBL/GenBank/DDBJ databases">
        <title>Host preference determinants of Valsa canker pathogens revealed by comparative genomics.</title>
        <authorList>
            <person name="Yin Z."/>
            <person name="Huang L."/>
        </authorList>
    </citation>
    <scope>NUCLEOTIDE SEQUENCE [LARGE SCALE GENOMIC DNA]</scope>
    <source>
        <strain evidence="3 4">YSFL</strain>
    </source>
</reference>
<keyword evidence="4" id="KW-1185">Reference proteome</keyword>
<sequence length="826" mass="92290">MVQRFADRSITEEKTSRIDLYIPAPPTASPSQALQYHIATRNFFAWVCRRSMVGSYLGDALIALMESLHEFRDDDADNFQDLLSYLDEEAYVDMSNHPPHALAMLQLAENFQFKDLYIDALAHCVGMSERLYKSPGYSRISVASQELIRRARVDMDHRLSHAGAMIRDLLEQELSEAHIGLSTGARAHLDRFRAYIQSFYTIKFECFPPPPADPRCLTIFKAEVYRAMRADFEALYEYLVDERYDTADNSPQVAQGGLCTLQSVQAFDLRHKVMPLPHPLPLLPAPLEGKESRYRKVIKLRHDQRLSAHAAVMTATNRTKVHLLANGLVLAYRRFEENSVLSPHKADRAETLNLSHGDARKVRWIFVYAAYQTLRSCTEVPAEVTYQDEAKYHLAVSMKGLLLPWEVQIQDGVYPSSRSVSDGADAVENSLTVPKARRNSVSETPLSMCFPMPPKTEPQPSSTSIEIKPDIDYYALTHQDETPSRGLLTPNLPVLRSKSLTKNLSLRRSFSKIRISSSQHSSTCKEKARATLSHKQSQSKRKSVYHEIIINGYGNGATNTTNLDKSDERGEVEVLPDQEESSKPPPHLEVDTTQMASRSASTSSASSYGSESSSPSNSGKSGSTTPTTFDGSSCSSRYASARWNDTVTDEGPVDTAIDEGSADTNVCSEINVTSDQQQCDNMDLSFRRRSTCKSIRTMLSKDDIPAADPKAEAPPLPRRNSRRSDNRAPASKRWTLIDIVAPLRERDDDSDSDSDIEPSPLRTRRARGSWRKAPPAADADEEDGDNLDASDYEWEKTMNSAVDVSPPWSWEQYTDLGGLQPASPTT</sequence>
<dbReference type="STRING" id="252740.A0A423VMV9"/>
<evidence type="ECO:0000313" key="3">
    <source>
        <dbReference type="EMBL" id="ROV92339.1"/>
    </source>
</evidence>
<accession>A0A423VMV9</accession>
<dbReference type="PANTHER" id="PTHR39601">
    <property type="entry name" value="CHORIOGENIN HMINOR"/>
    <property type="match status" value="1"/>
</dbReference>
<dbReference type="InterPro" id="IPR058317">
    <property type="entry name" value="DUF8004"/>
</dbReference>
<feature type="region of interest" description="Disordered" evidence="1">
    <location>
        <begin position="444"/>
        <end position="464"/>
    </location>
</feature>
<dbReference type="AlphaFoldDB" id="A0A423VMV9"/>
<organism evidence="3 4">
    <name type="scientific">Cytospora chrysosperma</name>
    <name type="common">Cytospora canker fungus</name>
    <name type="synonym">Sphaeria chrysosperma</name>
    <dbReference type="NCBI Taxonomy" id="252740"/>
    <lineage>
        <taxon>Eukaryota</taxon>
        <taxon>Fungi</taxon>
        <taxon>Dikarya</taxon>
        <taxon>Ascomycota</taxon>
        <taxon>Pezizomycotina</taxon>
        <taxon>Sordariomycetes</taxon>
        <taxon>Sordariomycetidae</taxon>
        <taxon>Diaporthales</taxon>
        <taxon>Cytosporaceae</taxon>
        <taxon>Cytospora</taxon>
    </lineage>
</organism>
<gene>
    <name evidence="3" type="ORF">VSDG_07290</name>
</gene>
<feature type="compositionally biased region" description="Basic and acidic residues" evidence="1">
    <location>
        <begin position="580"/>
        <end position="590"/>
    </location>
</feature>
<feature type="domain" description="DUF8004" evidence="2">
    <location>
        <begin position="80"/>
        <end position="170"/>
    </location>
</feature>
<feature type="compositionally biased region" description="Low complexity" evidence="1">
    <location>
        <begin position="592"/>
        <end position="628"/>
    </location>
</feature>
<feature type="region of interest" description="Disordered" evidence="1">
    <location>
        <begin position="515"/>
        <end position="636"/>
    </location>
</feature>
<dbReference type="OrthoDB" id="4114825at2759"/>
<evidence type="ECO:0000259" key="2">
    <source>
        <dbReference type="Pfam" id="PF26013"/>
    </source>
</evidence>
<dbReference type="EMBL" id="LJZO01000038">
    <property type="protein sequence ID" value="ROV92339.1"/>
    <property type="molecule type" value="Genomic_DNA"/>
</dbReference>
<dbReference type="Proteomes" id="UP000284375">
    <property type="component" value="Unassembled WGS sequence"/>
</dbReference>
<dbReference type="PANTHER" id="PTHR39601:SF1">
    <property type="entry name" value="CHORIOGENIN HMINOR"/>
    <property type="match status" value="1"/>
</dbReference>
<proteinExistence type="predicted"/>
<feature type="compositionally biased region" description="Acidic residues" evidence="1">
    <location>
        <begin position="778"/>
        <end position="792"/>
    </location>
</feature>
<feature type="region of interest" description="Disordered" evidence="1">
    <location>
        <begin position="697"/>
        <end position="826"/>
    </location>
</feature>
<comment type="caution">
    <text evidence="3">The sequence shown here is derived from an EMBL/GenBank/DDBJ whole genome shotgun (WGS) entry which is preliminary data.</text>
</comment>
<feature type="compositionally biased region" description="Low complexity" evidence="1">
    <location>
        <begin position="548"/>
        <end position="562"/>
    </location>
</feature>
<protein>
    <recommendedName>
        <fullName evidence="2">DUF8004 domain-containing protein</fullName>
    </recommendedName>
</protein>
<dbReference type="Pfam" id="PF26013">
    <property type="entry name" value="DUF8004"/>
    <property type="match status" value="1"/>
</dbReference>